<organism evidence="1 2">
    <name type="scientific">Martelella alba</name>
    <dbReference type="NCBI Taxonomy" id="2590451"/>
    <lineage>
        <taxon>Bacteria</taxon>
        <taxon>Pseudomonadati</taxon>
        <taxon>Pseudomonadota</taxon>
        <taxon>Alphaproteobacteria</taxon>
        <taxon>Hyphomicrobiales</taxon>
        <taxon>Aurantimonadaceae</taxon>
        <taxon>Martelella</taxon>
    </lineage>
</organism>
<dbReference type="SUPFAM" id="SSF46689">
    <property type="entry name" value="Homeodomain-like"/>
    <property type="match status" value="1"/>
</dbReference>
<sequence>MGRWRHEMTRIPPERKVAVLAKLLPPYNMNVTSVAQMEGISEATLYTWRKQAKAEGKPVPGADKNSEQWPAQARLAVII</sequence>
<proteinExistence type="predicted"/>
<gene>
    <name evidence="1" type="ORF">FCN80_25525</name>
</gene>
<dbReference type="EMBL" id="SZPQ01000095">
    <property type="protein sequence ID" value="TKI02253.1"/>
    <property type="molecule type" value="Genomic_DNA"/>
</dbReference>
<evidence type="ECO:0000313" key="2">
    <source>
        <dbReference type="Proteomes" id="UP000305202"/>
    </source>
</evidence>
<comment type="caution">
    <text evidence="1">The sequence shown here is derived from an EMBL/GenBank/DDBJ whole genome shotgun (WGS) entry which is preliminary data.</text>
</comment>
<dbReference type="InterPro" id="IPR002514">
    <property type="entry name" value="Transposase_8"/>
</dbReference>
<dbReference type="Proteomes" id="UP000305202">
    <property type="component" value="Unassembled WGS sequence"/>
</dbReference>
<evidence type="ECO:0008006" key="3">
    <source>
        <dbReference type="Google" id="ProtNLM"/>
    </source>
</evidence>
<dbReference type="InterPro" id="IPR009057">
    <property type="entry name" value="Homeodomain-like_sf"/>
</dbReference>
<keyword evidence="2" id="KW-1185">Reference proteome</keyword>
<protein>
    <recommendedName>
        <fullName evidence="3">Transposase</fullName>
    </recommendedName>
</protein>
<name>A0ABY2SDQ7_9HYPH</name>
<dbReference type="Pfam" id="PF01527">
    <property type="entry name" value="HTH_Tnp_1"/>
    <property type="match status" value="1"/>
</dbReference>
<reference evidence="1 2" key="1">
    <citation type="submission" date="2019-04" db="EMBL/GenBank/DDBJ databases">
        <authorList>
            <person name="Li M."/>
            <person name="Gao C."/>
        </authorList>
    </citation>
    <scope>NUCLEOTIDE SEQUENCE [LARGE SCALE GENOMIC DNA]</scope>
    <source>
        <strain evidence="1 2">BGMRC 2031</strain>
    </source>
</reference>
<evidence type="ECO:0000313" key="1">
    <source>
        <dbReference type="EMBL" id="TKI02253.1"/>
    </source>
</evidence>
<accession>A0ABY2SDQ7</accession>